<evidence type="ECO:0000256" key="1">
    <source>
        <dbReference type="SAM" id="Phobius"/>
    </source>
</evidence>
<keyword evidence="1" id="KW-0812">Transmembrane</keyword>
<organism evidence="2 3">
    <name type="scientific">Rickenella mellea</name>
    <dbReference type="NCBI Taxonomy" id="50990"/>
    <lineage>
        <taxon>Eukaryota</taxon>
        <taxon>Fungi</taxon>
        <taxon>Dikarya</taxon>
        <taxon>Basidiomycota</taxon>
        <taxon>Agaricomycotina</taxon>
        <taxon>Agaricomycetes</taxon>
        <taxon>Hymenochaetales</taxon>
        <taxon>Rickenellaceae</taxon>
        <taxon>Rickenella</taxon>
    </lineage>
</organism>
<proteinExistence type="predicted"/>
<protein>
    <submittedName>
        <fullName evidence="2">Uncharacterized protein</fullName>
    </submittedName>
</protein>
<evidence type="ECO:0000313" key="3">
    <source>
        <dbReference type="Proteomes" id="UP000294933"/>
    </source>
</evidence>
<dbReference type="AlphaFoldDB" id="A0A4Y7PJ20"/>
<feature type="transmembrane region" description="Helical" evidence="1">
    <location>
        <begin position="86"/>
        <end position="105"/>
    </location>
</feature>
<keyword evidence="3" id="KW-1185">Reference proteome</keyword>
<dbReference type="Proteomes" id="UP000294933">
    <property type="component" value="Unassembled WGS sequence"/>
</dbReference>
<evidence type="ECO:0000313" key="2">
    <source>
        <dbReference type="EMBL" id="TDL14539.1"/>
    </source>
</evidence>
<name>A0A4Y7PJ20_9AGAM</name>
<sequence length="171" mass="19105">MVTSSSSYRAVNHDHVNVSANRIPLEDPYPFNSIGNNVESVKPFMVTALSTDFSGLSILIFKSLPARRHSESQTLLRLNKTLQSRLVVLVIIAIRHIWTTTAYWVQIMPRTGDEFMKTSSPIVRKCPYTRTAASSHRTKASTTFVAVHDRLTSIVTFGKPLSISIISDSVR</sequence>
<gene>
    <name evidence="2" type="ORF">BD410DRAFT_809649</name>
</gene>
<dbReference type="EMBL" id="ML170328">
    <property type="protein sequence ID" value="TDL14539.1"/>
    <property type="molecule type" value="Genomic_DNA"/>
</dbReference>
<reference evidence="2 3" key="1">
    <citation type="submission" date="2018-06" db="EMBL/GenBank/DDBJ databases">
        <title>A transcriptomic atlas of mushroom development highlights an independent origin of complex multicellularity.</title>
        <authorList>
            <consortium name="DOE Joint Genome Institute"/>
            <person name="Krizsan K."/>
            <person name="Almasi E."/>
            <person name="Merenyi Z."/>
            <person name="Sahu N."/>
            <person name="Viragh M."/>
            <person name="Koszo T."/>
            <person name="Mondo S."/>
            <person name="Kiss B."/>
            <person name="Balint B."/>
            <person name="Kues U."/>
            <person name="Barry K."/>
            <person name="Hegedus J.C."/>
            <person name="Henrissat B."/>
            <person name="Johnson J."/>
            <person name="Lipzen A."/>
            <person name="Ohm R."/>
            <person name="Nagy I."/>
            <person name="Pangilinan J."/>
            <person name="Yan J."/>
            <person name="Xiong Y."/>
            <person name="Grigoriev I.V."/>
            <person name="Hibbett D.S."/>
            <person name="Nagy L.G."/>
        </authorList>
    </citation>
    <scope>NUCLEOTIDE SEQUENCE [LARGE SCALE GENOMIC DNA]</scope>
    <source>
        <strain evidence="2 3">SZMC22713</strain>
    </source>
</reference>
<accession>A0A4Y7PJ20</accession>
<keyword evidence="1" id="KW-1133">Transmembrane helix</keyword>
<dbReference type="VEuPathDB" id="FungiDB:BD410DRAFT_809649"/>
<keyword evidence="1" id="KW-0472">Membrane</keyword>